<dbReference type="InterPro" id="IPR011989">
    <property type="entry name" value="ARM-like"/>
</dbReference>
<dbReference type="SUPFAM" id="SSF69118">
    <property type="entry name" value="AhpD-like"/>
    <property type="match status" value="1"/>
</dbReference>
<evidence type="ECO:0000256" key="1">
    <source>
        <dbReference type="ARBA" id="ARBA00004496"/>
    </source>
</evidence>
<keyword evidence="3" id="KW-0963">Cytoplasm</keyword>
<dbReference type="EMBL" id="JAKROA010000008">
    <property type="protein sequence ID" value="KAL5105452.1"/>
    <property type="molecule type" value="Genomic_DNA"/>
</dbReference>
<comment type="caution">
    <text evidence="4">The sequence shown here is derived from an EMBL/GenBank/DDBJ whole genome shotgun (WGS) entry which is preliminary data.</text>
</comment>
<comment type="subcellular location">
    <subcellularLocation>
        <location evidence="1">Cytoplasm</location>
    </subcellularLocation>
</comment>
<dbReference type="Pfam" id="PF04636">
    <property type="entry name" value="PA26"/>
    <property type="match status" value="1"/>
</dbReference>
<evidence type="ECO:0000256" key="3">
    <source>
        <dbReference type="ARBA" id="ARBA00022490"/>
    </source>
</evidence>
<dbReference type="InterPro" id="IPR016024">
    <property type="entry name" value="ARM-type_fold"/>
</dbReference>
<dbReference type="PANTHER" id="PTHR20938">
    <property type="entry name" value="INTEGRATOR COMPLEX SUBUNIT 4"/>
    <property type="match status" value="1"/>
</dbReference>
<accession>A0ABR4Q789</accession>
<proteinExistence type="inferred from homology"/>
<reference evidence="4 5" key="1">
    <citation type="journal article" date="2022" name="Front. Cell. Infect. Microbiol.">
        <title>The Genomes of Two Strains of Taenia crassiceps the Animal Model for the Study of Human Cysticercosis.</title>
        <authorList>
            <person name="Bobes R.J."/>
            <person name="Estrada K."/>
            <person name="Rios-Valencia D.G."/>
            <person name="Calderon-Gallegos A."/>
            <person name="de la Torre P."/>
            <person name="Carrero J.C."/>
            <person name="Sanchez-Flores A."/>
            <person name="Laclette J.P."/>
        </authorList>
    </citation>
    <scope>NUCLEOTIDE SEQUENCE [LARGE SCALE GENOMIC DNA]</scope>
    <source>
        <strain evidence="4">WFUcys</strain>
    </source>
</reference>
<dbReference type="InterPro" id="IPR006730">
    <property type="entry name" value="Sestrin"/>
</dbReference>
<evidence type="ECO:0000313" key="5">
    <source>
        <dbReference type="Proteomes" id="UP001651158"/>
    </source>
</evidence>
<protein>
    <submittedName>
        <fullName evidence="4">Sestrin-3</fullName>
    </submittedName>
</protein>
<name>A0ABR4Q789_9CEST</name>
<dbReference type="Proteomes" id="UP001651158">
    <property type="component" value="Unassembled WGS sequence"/>
</dbReference>
<dbReference type="Gene3D" id="1.25.10.10">
    <property type="entry name" value="Leucine-rich Repeat Variant"/>
    <property type="match status" value="2"/>
</dbReference>
<evidence type="ECO:0000256" key="2">
    <source>
        <dbReference type="ARBA" id="ARBA00008350"/>
    </source>
</evidence>
<gene>
    <name evidence="4" type="ORF">TcWFU_004633</name>
</gene>
<evidence type="ECO:0000313" key="4">
    <source>
        <dbReference type="EMBL" id="KAL5105452.1"/>
    </source>
</evidence>
<sequence>MLRDLQRISLDFASRSVDSLSLLQGFSRREFTLRTEWAQSVQRVIDSWFFGFGSPAVAGFLESYSQDSNGTTVDTSMHRNILSQIPDFARVIQTCPLRDVRDFCQTIIEDLRKKKHFIFEIPLQLSPSYSFSMDDLPHLRLIFDEPYDDDPMFSTYVLFCEYWYRWGRLDNFIQILGCHPEFLEPFIRVHQCLFTGDLSLPYPVRYYLAILAAAELRCPQLVCLFVRYFLQAGGEGSWLEGLSHAPSRWFQLKHINHNLAHSPWKVTADDIYQLTRGDEAVGRVEKLSLSELMHAVAIVTHVHALACFVFGAAVRPELEHICPSPYQPCVYAAATGTAVTGPASTFPIVGLGDKTVMWMTEQRYKDRQAEASEHLFKLLQSESDEWDGRGDDEVVAEIFQSYAKSTAELNLAAVCEKVVASDNLTLEEHPVVTKFLPCPGSSFVDYLGPPFLLSEFSWMEEGCPLVDHLASSLGSLFDEAFQNAFELTYNTLNEYNDVNTSSLRHTLWFFVQSVFGACHEDLRYERVLKLLSVEQRCFLKACATRPFDLIAYHPTTGRDVFTALSPPEVVHVMIMLMEARKQACLSYALRAISQCQTLSHVSVDGKYTKHGICQQSVPHKPPRQNRSLLYRDSQKRIWKCKYFYRVDLTPVKEAGVEITYPSEYGVCAQRKRALPHLMGPLQKSSVPQQDIVDLLETQKALQSDLASIRANALTNLANKLNPDLTVGSMTPADLILAFCADSDARVRATALNCLCSWAQYEKHKHDANSSKRKFEWISDHWLQVYMLACRLITEDTSKVRQVSLRAIQLLGLRFSQKDFALDAAKHSGGAIENASLDMRAGLKKVNPIRRKCVKLVDDAFSRVCDRLQDPSRYVRETAARLIADLAKFVSEESLMLTLEKTVMTDRQVKRSSDRAGLSGGVDKVVLWGTVSGTSTRSKHRGAQSSSDPTSVDSISLLSTGALGALINGLEDEFHEVRCATLSTITQIASHNVRFASLCQDILVDMLTDDIQAVRLRAITALQTVGDQVPIVADQVGIVTSALAEDNAMIRQRIYSLLSRCRLISPPCLLSLLDGLLATLRQYPVDRDSVWSCAAAVGRRHPAFVEVCVYSLLRAHPWLSEPEPAREDAAYITVLLLVLNAHPGAPGIAAHFPRHLVTSQSYLRELVPHLLPKETLHFPFVWKPLTDLCLMPKRQRLNGSAEVVTCDQLLQFLTSTMRMLRRLTLDCIDTLPRSQVEPMDVDDNSTAGVLQCHRLNRLGQALSQELKVCQQTVEGGPWLGDLPSWLSCLLTAVHSLLSASLPNNNPAVFDTTGAITTSNQQTVLLRQARRLLLKAEHLYLGLSSFEIAAIRRLRLVAHCSPLSLDTEAVRQAVKQIVEVCPKVDELATAVRRIRKLHAQLLHPPPVISDVNVVTGASCGTLPEIRFTALLASAAIRIRAVVTGLSLRQARDHVRVFYRRPDTKKQHRRQCFWQPPAHAWTLLESPLPTSDGNESFSCISSKTPLLELQTTLELTASSWTSTATIEVGLGLSVPATLDEDASSSSTVISLLPPGVVSRVKLHPCDSSYTW</sequence>
<dbReference type="PANTHER" id="PTHR20938:SF0">
    <property type="entry name" value="INTEGRATOR COMPLEX SUBUNIT 4"/>
    <property type="match status" value="1"/>
</dbReference>
<organism evidence="4 5">
    <name type="scientific">Taenia crassiceps</name>
    <dbReference type="NCBI Taxonomy" id="6207"/>
    <lineage>
        <taxon>Eukaryota</taxon>
        <taxon>Metazoa</taxon>
        <taxon>Spiralia</taxon>
        <taxon>Lophotrochozoa</taxon>
        <taxon>Platyhelminthes</taxon>
        <taxon>Cestoda</taxon>
        <taxon>Eucestoda</taxon>
        <taxon>Cyclophyllidea</taxon>
        <taxon>Taeniidae</taxon>
        <taxon>Taenia</taxon>
    </lineage>
</organism>
<dbReference type="InterPro" id="IPR029032">
    <property type="entry name" value="AhpD-like"/>
</dbReference>
<keyword evidence="5" id="KW-1185">Reference proteome</keyword>
<comment type="similarity">
    <text evidence="2">Belongs to the sestrin family.</text>
</comment>
<dbReference type="SUPFAM" id="SSF48371">
    <property type="entry name" value="ARM repeat"/>
    <property type="match status" value="1"/>
</dbReference>